<dbReference type="CDD" id="cd14537">
    <property type="entry name" value="PTP-MTMR10-like"/>
    <property type="match status" value="1"/>
</dbReference>
<evidence type="ECO:0000259" key="2">
    <source>
        <dbReference type="PROSITE" id="PS51339"/>
    </source>
</evidence>
<dbReference type="AlphaFoldDB" id="A0A9N9TMY5"/>
<dbReference type="GO" id="GO:0005737">
    <property type="term" value="C:cytoplasm"/>
    <property type="evidence" value="ECO:0007669"/>
    <property type="project" value="TreeGrafter"/>
</dbReference>
<evidence type="ECO:0000313" key="4">
    <source>
        <dbReference type="Proteomes" id="UP001153712"/>
    </source>
</evidence>
<proteinExistence type="inferred from homology"/>
<dbReference type="InterPro" id="IPR010569">
    <property type="entry name" value="Myotubularin-like_Pase_dom"/>
</dbReference>
<keyword evidence="4" id="KW-1185">Reference proteome</keyword>
<evidence type="ECO:0000256" key="1">
    <source>
        <dbReference type="ARBA" id="ARBA00007471"/>
    </source>
</evidence>
<dbReference type="InterPro" id="IPR011993">
    <property type="entry name" value="PH-like_dom_sf"/>
</dbReference>
<organism evidence="3 4">
    <name type="scientific">Phyllotreta striolata</name>
    <name type="common">Striped flea beetle</name>
    <name type="synonym">Crioceris striolata</name>
    <dbReference type="NCBI Taxonomy" id="444603"/>
    <lineage>
        <taxon>Eukaryota</taxon>
        <taxon>Metazoa</taxon>
        <taxon>Ecdysozoa</taxon>
        <taxon>Arthropoda</taxon>
        <taxon>Hexapoda</taxon>
        <taxon>Insecta</taxon>
        <taxon>Pterygota</taxon>
        <taxon>Neoptera</taxon>
        <taxon>Endopterygota</taxon>
        <taxon>Coleoptera</taxon>
        <taxon>Polyphaga</taxon>
        <taxon>Cucujiformia</taxon>
        <taxon>Chrysomeloidea</taxon>
        <taxon>Chrysomelidae</taxon>
        <taxon>Galerucinae</taxon>
        <taxon>Alticini</taxon>
        <taxon>Phyllotreta</taxon>
    </lineage>
</organism>
<dbReference type="OrthoDB" id="271628at2759"/>
<dbReference type="SUPFAM" id="SSF50729">
    <property type="entry name" value="PH domain-like"/>
    <property type="match status" value="1"/>
</dbReference>
<dbReference type="Pfam" id="PF12578">
    <property type="entry name" value="3-PAP"/>
    <property type="match status" value="1"/>
</dbReference>
<dbReference type="InterPro" id="IPR030564">
    <property type="entry name" value="Myotubularin"/>
</dbReference>
<dbReference type="InterPro" id="IPR022587">
    <property type="entry name" value="MTMR12-like_C"/>
</dbReference>
<dbReference type="GO" id="GO:0046856">
    <property type="term" value="P:phosphatidylinositol dephosphorylation"/>
    <property type="evidence" value="ECO:0007669"/>
    <property type="project" value="TreeGrafter"/>
</dbReference>
<accession>A0A9N9TMY5</accession>
<dbReference type="EMBL" id="OU900108">
    <property type="protein sequence ID" value="CAG9857837.1"/>
    <property type="molecule type" value="Genomic_DNA"/>
</dbReference>
<name>A0A9N9TMY5_PHYSR</name>
<dbReference type="PANTHER" id="PTHR10807:SF110">
    <property type="entry name" value="FI17948P1"/>
    <property type="match status" value="1"/>
</dbReference>
<sequence length="640" mass="73985">MNDSKENSGFKSYIAGESELESINLEDAQKTKFLEGETLVDEEPNVLLYFPLTDRNKYLTGTLTVTTFKLSFVTFKESSTSSSYLENLLLGPNEVCLSCIDRIYQLGDRTKKKLMPGQSLPAGKIKDILIVCKNMRSFEFGFRNCGKNGGRKILNALLHHVYPKRHSLLFCYDYRQPYVNESIHKEAKLFRKSSDWEKELKRTKCQNWRLSMANCNFQISPLLIETMVIPQSVSDTIIKEAVEKFRNRFCPIWVWGTQNGAALIRMADLLPTISDRTEENKFLEHIRKSHPDKKQPRIIDLSWPTPKDIRISYQKLRDLCIPETTRSFKQQDFKFYGLLDGTKWLNYVSACLSKAVEAAEYLNVHNSTVVLQEGTGQDLNCVVSSLTQLILDPYSRTKFGFQSLIQKEWLALGHPFANRLGHVLSKEIEQSPIFLLFLDCVWQIIQQFPQAFQINETYLTTLWDSAHLTVFETFLFNCERDRFLVESHSPNFRSLWDWKEQFAEKDIVLFCNPLYNDGYLDVLPVQSGLSCLDIWTQCYFRWLPDLEIPKGGKPQIDLFSRYLVSEILQIREDSQTRENSIQRVNGQSKNNKENYVELMRKVNGFFPFGGNLGVITIEGVESVLLTGDNLDSQSILNFND</sequence>
<protein>
    <recommendedName>
        <fullName evidence="2">Myotubularin phosphatase domain-containing protein</fullName>
    </recommendedName>
</protein>
<gene>
    <name evidence="3" type="ORF">PHYEVI_LOCUS4235</name>
</gene>
<feature type="domain" description="Myotubularin phosphatase" evidence="2">
    <location>
        <begin position="190"/>
        <end position="539"/>
    </location>
</feature>
<evidence type="ECO:0000313" key="3">
    <source>
        <dbReference type="EMBL" id="CAG9857837.1"/>
    </source>
</evidence>
<dbReference type="GO" id="GO:0016020">
    <property type="term" value="C:membrane"/>
    <property type="evidence" value="ECO:0007669"/>
    <property type="project" value="TreeGrafter"/>
</dbReference>
<dbReference type="PROSITE" id="PS51339">
    <property type="entry name" value="PPASE_MYOTUBULARIN"/>
    <property type="match status" value="1"/>
</dbReference>
<comment type="similarity">
    <text evidence="1">Belongs to the protein-tyrosine phosphatase family. Non-receptor class myotubularin subfamily.</text>
</comment>
<dbReference type="PANTHER" id="PTHR10807">
    <property type="entry name" value="MYOTUBULARIN-RELATED"/>
    <property type="match status" value="1"/>
</dbReference>
<dbReference type="Gene3D" id="2.30.29.30">
    <property type="entry name" value="Pleckstrin-homology domain (PH domain)/Phosphotyrosine-binding domain (PTB)"/>
    <property type="match status" value="1"/>
</dbReference>
<dbReference type="Proteomes" id="UP001153712">
    <property type="component" value="Chromosome 15"/>
</dbReference>
<dbReference type="SUPFAM" id="SSF52799">
    <property type="entry name" value="(Phosphotyrosine protein) phosphatases II"/>
    <property type="match status" value="1"/>
</dbReference>
<dbReference type="Pfam" id="PF06602">
    <property type="entry name" value="Myotub-related"/>
    <property type="match status" value="2"/>
</dbReference>
<dbReference type="InterPro" id="IPR029021">
    <property type="entry name" value="Prot-tyrosine_phosphatase-like"/>
</dbReference>
<reference evidence="3" key="1">
    <citation type="submission" date="2022-01" db="EMBL/GenBank/DDBJ databases">
        <authorList>
            <person name="King R."/>
        </authorList>
    </citation>
    <scope>NUCLEOTIDE SEQUENCE</scope>
</reference>